<gene>
    <name evidence="2" type="ORF">GCM10010191_06050</name>
</gene>
<proteinExistence type="predicted"/>
<evidence type="ECO:0000313" key="3">
    <source>
        <dbReference type="Proteomes" id="UP001501231"/>
    </source>
</evidence>
<feature type="compositionally biased region" description="Basic and acidic residues" evidence="1">
    <location>
        <begin position="79"/>
        <end position="92"/>
    </location>
</feature>
<dbReference type="Proteomes" id="UP001501231">
    <property type="component" value="Unassembled WGS sequence"/>
</dbReference>
<sequence length="120" mass="13303">MGEIRKTDDRALLRLGAQMAEVEALFACVLDTPDAQAEGRALRDLAGAGARLAELALDMAGGKASMAPARRVPKHRVSEHRVPEHRRPARTRLERRIARVQVTTEWIIAQAGGHQDRDRH</sequence>
<evidence type="ECO:0000256" key="1">
    <source>
        <dbReference type="SAM" id="MobiDB-lite"/>
    </source>
</evidence>
<dbReference type="RefSeq" id="WP_344586789.1">
    <property type="nucleotide sequence ID" value="NZ_BAAARW010000002.1"/>
</dbReference>
<keyword evidence="3" id="KW-1185">Reference proteome</keyword>
<feature type="region of interest" description="Disordered" evidence="1">
    <location>
        <begin position="64"/>
        <end position="92"/>
    </location>
</feature>
<dbReference type="EMBL" id="BAAARW010000002">
    <property type="protein sequence ID" value="GAA2401558.1"/>
    <property type="molecule type" value="Genomic_DNA"/>
</dbReference>
<protein>
    <recommendedName>
        <fullName evidence="4">Transposase</fullName>
    </recommendedName>
</protein>
<comment type="caution">
    <text evidence="2">The sequence shown here is derived from an EMBL/GenBank/DDBJ whole genome shotgun (WGS) entry which is preliminary data.</text>
</comment>
<evidence type="ECO:0008006" key="4">
    <source>
        <dbReference type="Google" id="ProtNLM"/>
    </source>
</evidence>
<evidence type="ECO:0000313" key="2">
    <source>
        <dbReference type="EMBL" id="GAA2401558.1"/>
    </source>
</evidence>
<accession>A0ABN3ID92</accession>
<name>A0ABN3ID92_9ACTN</name>
<organism evidence="2 3">
    <name type="scientific">Actinomadura vinacea</name>
    <dbReference type="NCBI Taxonomy" id="115336"/>
    <lineage>
        <taxon>Bacteria</taxon>
        <taxon>Bacillati</taxon>
        <taxon>Actinomycetota</taxon>
        <taxon>Actinomycetes</taxon>
        <taxon>Streptosporangiales</taxon>
        <taxon>Thermomonosporaceae</taxon>
        <taxon>Actinomadura</taxon>
    </lineage>
</organism>
<reference evidence="2 3" key="1">
    <citation type="journal article" date="2019" name="Int. J. Syst. Evol. Microbiol.">
        <title>The Global Catalogue of Microorganisms (GCM) 10K type strain sequencing project: providing services to taxonomists for standard genome sequencing and annotation.</title>
        <authorList>
            <consortium name="The Broad Institute Genomics Platform"/>
            <consortium name="The Broad Institute Genome Sequencing Center for Infectious Disease"/>
            <person name="Wu L."/>
            <person name="Ma J."/>
        </authorList>
    </citation>
    <scope>NUCLEOTIDE SEQUENCE [LARGE SCALE GENOMIC DNA]</scope>
    <source>
        <strain evidence="2 3">JCM 3325</strain>
    </source>
</reference>